<accession>A0A7J7MTC4</accession>
<dbReference type="AlphaFoldDB" id="A0A7J7MTC4"/>
<proteinExistence type="predicted"/>
<evidence type="ECO:0000313" key="1">
    <source>
        <dbReference type="EMBL" id="KAF6158077.1"/>
    </source>
</evidence>
<organism evidence="1 2">
    <name type="scientific">Kingdonia uniflora</name>
    <dbReference type="NCBI Taxonomy" id="39325"/>
    <lineage>
        <taxon>Eukaryota</taxon>
        <taxon>Viridiplantae</taxon>
        <taxon>Streptophyta</taxon>
        <taxon>Embryophyta</taxon>
        <taxon>Tracheophyta</taxon>
        <taxon>Spermatophyta</taxon>
        <taxon>Magnoliopsida</taxon>
        <taxon>Ranunculales</taxon>
        <taxon>Circaeasteraceae</taxon>
        <taxon>Kingdonia</taxon>
    </lineage>
</organism>
<dbReference type="EMBL" id="JACGCM010001237">
    <property type="protein sequence ID" value="KAF6158077.1"/>
    <property type="molecule type" value="Genomic_DNA"/>
</dbReference>
<keyword evidence="2" id="KW-1185">Reference proteome</keyword>
<dbReference type="Proteomes" id="UP000541444">
    <property type="component" value="Unassembled WGS sequence"/>
</dbReference>
<sequence length="81" mass="9814">MLEYIVDLESYKNGSYKKQLEVILVNDQTEEKHLYYMHYCNMIKFKQITSSNRFRRRRLSECCDLTPYEKEAKLLPESSSH</sequence>
<gene>
    <name evidence="1" type="ORF">GIB67_014871</name>
</gene>
<reference evidence="1 2" key="1">
    <citation type="journal article" date="2020" name="IScience">
        <title>Genome Sequencing of the Endangered Kingdonia uniflora (Circaeasteraceae, Ranunculales) Reveals Potential Mechanisms of Evolutionary Specialization.</title>
        <authorList>
            <person name="Sun Y."/>
            <person name="Deng T."/>
            <person name="Zhang A."/>
            <person name="Moore M.J."/>
            <person name="Landis J.B."/>
            <person name="Lin N."/>
            <person name="Zhang H."/>
            <person name="Zhang X."/>
            <person name="Huang J."/>
            <person name="Zhang X."/>
            <person name="Sun H."/>
            <person name="Wang H."/>
        </authorList>
    </citation>
    <scope>NUCLEOTIDE SEQUENCE [LARGE SCALE GENOMIC DNA]</scope>
    <source>
        <strain evidence="1">TB1705</strain>
        <tissue evidence="1">Leaf</tissue>
    </source>
</reference>
<evidence type="ECO:0000313" key="2">
    <source>
        <dbReference type="Proteomes" id="UP000541444"/>
    </source>
</evidence>
<comment type="caution">
    <text evidence="1">The sequence shown here is derived from an EMBL/GenBank/DDBJ whole genome shotgun (WGS) entry which is preliminary data.</text>
</comment>
<name>A0A7J7MTC4_9MAGN</name>
<protein>
    <submittedName>
        <fullName evidence="1">Uncharacterized protein</fullName>
    </submittedName>
</protein>